<comment type="caution">
    <text evidence="1">The sequence shown here is derived from an EMBL/GenBank/DDBJ whole genome shotgun (WGS) entry which is preliminary data.</text>
</comment>
<name>A0A2P8VG49_9ENTR</name>
<gene>
    <name evidence="1" type="ORF">C7G83_15945</name>
</gene>
<evidence type="ECO:0000313" key="2">
    <source>
        <dbReference type="Proteomes" id="UP000240212"/>
    </source>
</evidence>
<dbReference type="RefSeq" id="WP_029696659.1">
    <property type="nucleotide sequence ID" value="NZ_CP188034.1"/>
</dbReference>
<reference evidence="1 2" key="1">
    <citation type="submission" date="2018-03" db="EMBL/GenBank/DDBJ databases">
        <title>Draft genome sequence of the first documented clinical Siccibacter turicensis isolate in Austria.</title>
        <authorList>
            <person name="Lepuschitz S."/>
            <person name="Pekard-Amenitsch S."/>
            <person name="Haunold R."/>
            <person name="Schill S."/>
            <person name="Mach R."/>
            <person name="Allerberger F."/>
            <person name="Ruppitsch W."/>
            <person name="Forsythe S.J."/>
        </authorList>
    </citation>
    <scope>NUCLEOTIDE SEQUENCE [LARGE SCALE GENOMIC DNA]</scope>
    <source>
        <strain evidence="1 2">6100069499-17</strain>
    </source>
</reference>
<proteinExistence type="predicted"/>
<dbReference type="InterPro" id="IPR021285">
    <property type="entry name" value="Tscrpt_reg_HycA"/>
</dbReference>
<evidence type="ECO:0000313" key="1">
    <source>
        <dbReference type="EMBL" id="PSN06506.1"/>
    </source>
</evidence>
<protein>
    <submittedName>
        <fullName evidence="1">Transcriptional regulator</fullName>
    </submittedName>
</protein>
<dbReference type="Proteomes" id="UP000240212">
    <property type="component" value="Unassembled WGS sequence"/>
</dbReference>
<dbReference type="STRING" id="1388748.GCA_000463155_01090"/>
<accession>A0A2P8VG49</accession>
<dbReference type="EMBL" id="PYEP01000007">
    <property type="protein sequence ID" value="PSN06506.1"/>
    <property type="molecule type" value="Genomic_DNA"/>
</dbReference>
<dbReference type="AlphaFoldDB" id="A0A2P8VG49"/>
<keyword evidence="2" id="KW-1185">Reference proteome</keyword>
<dbReference type="Pfam" id="PF11046">
    <property type="entry name" value="HycA_repressor"/>
    <property type="match status" value="1"/>
</dbReference>
<organism evidence="1 2">
    <name type="scientific">Siccibacter turicensis</name>
    <dbReference type="NCBI Taxonomy" id="357233"/>
    <lineage>
        <taxon>Bacteria</taxon>
        <taxon>Pseudomonadati</taxon>
        <taxon>Pseudomonadota</taxon>
        <taxon>Gammaproteobacteria</taxon>
        <taxon>Enterobacterales</taxon>
        <taxon>Enterobacteriaceae</taxon>
        <taxon>Siccibacter</taxon>
    </lineage>
</organism>
<sequence>MILSDLSKKADFIAARHRLLQTHWHQYGNTLVQAITLSRPRLHLTVNCDPAQGLSFWLFDHFQIHINPAEAFNSHTLCYRLENRDGSEGVSLGDAHLGDDGLLDSAVNIHDRDAVLEHFLLKISPLYDKISRAVEHGEDLPLGSLA</sequence>
<dbReference type="OrthoDB" id="6412952at2"/>